<accession>A0A8J3F723</accession>
<comment type="caution">
    <text evidence="3">The sequence shown here is derived from an EMBL/GenBank/DDBJ whole genome shotgun (WGS) entry which is preliminary data.</text>
</comment>
<protein>
    <submittedName>
        <fullName evidence="3">Transcriptional regulator</fullName>
    </submittedName>
</protein>
<gene>
    <name evidence="3" type="ORF">GCM10010123_00830</name>
</gene>
<reference evidence="3" key="2">
    <citation type="submission" date="2020-09" db="EMBL/GenBank/DDBJ databases">
        <authorList>
            <person name="Sun Q."/>
            <person name="Ohkuma M."/>
        </authorList>
    </citation>
    <scope>NUCLEOTIDE SEQUENCE</scope>
    <source>
        <strain evidence="3">JCM 3090</strain>
    </source>
</reference>
<dbReference type="Pfam" id="PF19054">
    <property type="entry name" value="DUF5753"/>
    <property type="match status" value="1"/>
</dbReference>
<keyword evidence="4" id="KW-1185">Reference proteome</keyword>
<evidence type="ECO:0000256" key="1">
    <source>
        <dbReference type="SAM" id="MobiDB-lite"/>
    </source>
</evidence>
<dbReference type="EMBL" id="BMQB01000001">
    <property type="protein sequence ID" value="GGJ74707.1"/>
    <property type="molecule type" value="Genomic_DNA"/>
</dbReference>
<feature type="region of interest" description="Disordered" evidence="1">
    <location>
        <begin position="1"/>
        <end position="25"/>
    </location>
</feature>
<dbReference type="CDD" id="cd00093">
    <property type="entry name" value="HTH_XRE"/>
    <property type="match status" value="1"/>
</dbReference>
<dbReference type="Pfam" id="PF13560">
    <property type="entry name" value="HTH_31"/>
    <property type="match status" value="1"/>
</dbReference>
<proteinExistence type="predicted"/>
<feature type="compositionally biased region" description="Low complexity" evidence="1">
    <location>
        <begin position="1"/>
        <end position="20"/>
    </location>
</feature>
<sequence>MRNSAAHSAPASAASGSPPADLTGRALSATTGIHYTWISRVENGSAPPTDRQVRDWCRACSADDEVPDLLATLHATRDAYEDWKTLVKRGMRHINGPGRLASFERVRLLRIHEVNILPGPFQTEAYMRAVLTWWRTFYEAPDDDDEAIAFKRKCMAKLMTPTKKVVAVITEAAVATRFLEPAEHAQQLIHLLQVMALPYVSVGIIPTTDRTACYSNLGFWFWDDSLVTLETPTAGINIRRPHELDQYRRLFTHLQSAAHYGRNARSLVARALATC</sequence>
<dbReference type="Proteomes" id="UP000649739">
    <property type="component" value="Unassembled WGS sequence"/>
</dbReference>
<name>A0A8J3F723_9ACTN</name>
<organism evidence="3 4">
    <name type="scientific">Pilimelia anulata</name>
    <dbReference type="NCBI Taxonomy" id="53371"/>
    <lineage>
        <taxon>Bacteria</taxon>
        <taxon>Bacillati</taxon>
        <taxon>Actinomycetota</taxon>
        <taxon>Actinomycetes</taxon>
        <taxon>Micromonosporales</taxon>
        <taxon>Micromonosporaceae</taxon>
        <taxon>Pilimelia</taxon>
    </lineage>
</organism>
<dbReference type="InterPro" id="IPR043917">
    <property type="entry name" value="DUF5753"/>
</dbReference>
<evidence type="ECO:0000313" key="3">
    <source>
        <dbReference type="EMBL" id="GGJ74707.1"/>
    </source>
</evidence>
<evidence type="ECO:0000313" key="4">
    <source>
        <dbReference type="Proteomes" id="UP000649739"/>
    </source>
</evidence>
<feature type="domain" description="DUF5753" evidence="2">
    <location>
        <begin position="107"/>
        <end position="269"/>
    </location>
</feature>
<dbReference type="InterPro" id="IPR001387">
    <property type="entry name" value="Cro/C1-type_HTH"/>
</dbReference>
<evidence type="ECO:0000259" key="2">
    <source>
        <dbReference type="Pfam" id="PF19054"/>
    </source>
</evidence>
<dbReference type="AlphaFoldDB" id="A0A8J3F723"/>
<reference evidence="3" key="1">
    <citation type="journal article" date="2014" name="Int. J. Syst. Evol. Microbiol.">
        <title>Complete genome sequence of Corynebacterium casei LMG S-19264T (=DSM 44701T), isolated from a smear-ripened cheese.</title>
        <authorList>
            <consortium name="US DOE Joint Genome Institute (JGI-PGF)"/>
            <person name="Walter F."/>
            <person name="Albersmeier A."/>
            <person name="Kalinowski J."/>
            <person name="Ruckert C."/>
        </authorList>
    </citation>
    <scope>NUCLEOTIDE SEQUENCE</scope>
    <source>
        <strain evidence="3">JCM 3090</strain>
    </source>
</reference>
<dbReference type="RefSeq" id="WP_189167980.1">
    <property type="nucleotide sequence ID" value="NZ_BMQB01000001.1"/>
</dbReference>